<comment type="function">
    <text evidence="1 9">Catalyzes the insertion of molybdate into adenylated molybdopterin with the concomitant release of AMP.</text>
</comment>
<evidence type="ECO:0000256" key="1">
    <source>
        <dbReference type="ARBA" id="ARBA00002901"/>
    </source>
</evidence>
<dbReference type="EMBL" id="AP014924">
    <property type="protein sequence ID" value="BAS26027.1"/>
    <property type="molecule type" value="Genomic_DNA"/>
</dbReference>
<keyword evidence="6 9" id="KW-0500">Molybdenum</keyword>
<keyword evidence="12" id="KW-1185">Reference proteome</keyword>
<evidence type="ECO:0000256" key="5">
    <source>
        <dbReference type="ARBA" id="ARBA00021108"/>
    </source>
</evidence>
<dbReference type="GO" id="GO:0046872">
    <property type="term" value="F:metal ion binding"/>
    <property type="evidence" value="ECO:0007669"/>
    <property type="project" value="UniProtKB-UniRule"/>
</dbReference>
<dbReference type="Pfam" id="PF00994">
    <property type="entry name" value="MoCF_biosynth"/>
    <property type="match status" value="1"/>
</dbReference>
<dbReference type="InterPro" id="IPR036135">
    <property type="entry name" value="MoeA_linker/N_sf"/>
</dbReference>
<evidence type="ECO:0000313" key="11">
    <source>
        <dbReference type="EMBL" id="BAS26027.1"/>
    </source>
</evidence>
<dbReference type="Gene3D" id="2.170.190.11">
    <property type="entry name" value="Molybdopterin biosynthesis moea protein, domain 3"/>
    <property type="match status" value="1"/>
</dbReference>
<dbReference type="SMART" id="SM00852">
    <property type="entry name" value="MoCF_biosynth"/>
    <property type="match status" value="1"/>
</dbReference>
<dbReference type="KEGG" id="lpil:LIP_0170"/>
<evidence type="ECO:0000256" key="6">
    <source>
        <dbReference type="ARBA" id="ARBA00022505"/>
    </source>
</evidence>
<dbReference type="SUPFAM" id="SSF63867">
    <property type="entry name" value="MoeA C-terminal domain-like"/>
    <property type="match status" value="1"/>
</dbReference>
<organism evidence="11 12">
    <name type="scientific">Limnochorda pilosa</name>
    <dbReference type="NCBI Taxonomy" id="1555112"/>
    <lineage>
        <taxon>Bacteria</taxon>
        <taxon>Bacillati</taxon>
        <taxon>Bacillota</taxon>
        <taxon>Limnochordia</taxon>
        <taxon>Limnochordales</taxon>
        <taxon>Limnochordaceae</taxon>
        <taxon>Limnochorda</taxon>
    </lineage>
</organism>
<dbReference type="PATRIC" id="fig|1555112.3.peg.175"/>
<name>A0A0K2SG60_LIMPI</name>
<dbReference type="InterPro" id="IPR036425">
    <property type="entry name" value="MoaB/Mog-like_dom_sf"/>
</dbReference>
<dbReference type="InterPro" id="IPR038987">
    <property type="entry name" value="MoeA-like"/>
</dbReference>
<keyword evidence="9" id="KW-0479">Metal-binding</keyword>
<evidence type="ECO:0000256" key="7">
    <source>
        <dbReference type="ARBA" id="ARBA00023150"/>
    </source>
</evidence>
<keyword evidence="9" id="KW-0808">Transferase</keyword>
<dbReference type="STRING" id="1555112.LIP_0170"/>
<dbReference type="EC" id="2.10.1.1" evidence="4 9"/>
<dbReference type="InterPro" id="IPR001453">
    <property type="entry name" value="MoaB/Mog_dom"/>
</dbReference>
<evidence type="ECO:0000256" key="3">
    <source>
        <dbReference type="ARBA" id="ARBA00010763"/>
    </source>
</evidence>
<comment type="cofactor">
    <cofactor evidence="9">
        <name>Mg(2+)</name>
        <dbReference type="ChEBI" id="CHEBI:18420"/>
    </cofactor>
</comment>
<comment type="similarity">
    <text evidence="3 9">Belongs to the MoeA family.</text>
</comment>
<sequence length="450" mass="46839">MNRPEEYRALLEEGPTPGQRAFAGAAAVSLEEAQHRLLAELAPLAGEVVPLGEALRRHAARDVRAPRPVPAEPRAALDGYAVRCEDLGTLDTDAIVWLPLAGQQAAGLGAPAPLPPGAVHRVATGAVLPQGADAVVRWEEVEVRRTAHGMVEVGFRRALEAGEGVVPAGEEAAQGQLLLRVGSRVDAAAAGRLAVAGLQEVVVRRRPRVWLITLGDELLAPGAPYQTGGTYDSNGVMLAGWLRCLPVELTVRGPLPDDLAALTAGLSEATEAGADLVITSGGISAGPYDLVAPALEALAGRILFRQVRVHPGKACAAAIVRGVPVVAVPGSPSAAAVDYWVLVRPALVRLLGGRWEPLRLRLPLAGGYPRPSRQRRLLWARLLAGPDGAPWVQAGAVQRSSAVASLAGASCLVEVPAGSGPVPEGERVTTWLLELEASETSDEAATSGRR</sequence>
<keyword evidence="9" id="KW-0460">Magnesium</keyword>
<dbReference type="SUPFAM" id="SSF53218">
    <property type="entry name" value="Molybdenum cofactor biosynthesis proteins"/>
    <property type="match status" value="1"/>
</dbReference>
<evidence type="ECO:0000256" key="2">
    <source>
        <dbReference type="ARBA" id="ARBA00005046"/>
    </source>
</evidence>
<comment type="catalytic activity">
    <reaction evidence="8">
        <text>adenylyl-molybdopterin + molybdate = Mo-molybdopterin + AMP + H(+)</text>
        <dbReference type="Rhea" id="RHEA:35047"/>
        <dbReference type="ChEBI" id="CHEBI:15378"/>
        <dbReference type="ChEBI" id="CHEBI:36264"/>
        <dbReference type="ChEBI" id="CHEBI:62727"/>
        <dbReference type="ChEBI" id="CHEBI:71302"/>
        <dbReference type="ChEBI" id="CHEBI:456215"/>
        <dbReference type="EC" id="2.10.1.1"/>
    </reaction>
</comment>
<dbReference type="Gene3D" id="3.40.980.10">
    <property type="entry name" value="MoaB/Mog-like domain"/>
    <property type="match status" value="1"/>
</dbReference>
<dbReference type="Pfam" id="PF03454">
    <property type="entry name" value="MoeA_C"/>
    <property type="match status" value="1"/>
</dbReference>
<dbReference type="Gene3D" id="2.40.340.10">
    <property type="entry name" value="MoeA, C-terminal, domain IV"/>
    <property type="match status" value="1"/>
</dbReference>
<evidence type="ECO:0000259" key="10">
    <source>
        <dbReference type="SMART" id="SM00852"/>
    </source>
</evidence>
<proteinExistence type="inferred from homology"/>
<dbReference type="SUPFAM" id="SSF63882">
    <property type="entry name" value="MoeA N-terminal region -like"/>
    <property type="match status" value="1"/>
</dbReference>
<dbReference type="PANTHER" id="PTHR10192:SF5">
    <property type="entry name" value="GEPHYRIN"/>
    <property type="match status" value="1"/>
</dbReference>
<feature type="domain" description="MoaB/Mog" evidence="10">
    <location>
        <begin position="210"/>
        <end position="349"/>
    </location>
</feature>
<gene>
    <name evidence="11" type="ORF">LIP_0170</name>
</gene>
<dbReference type="CDD" id="cd00887">
    <property type="entry name" value="MoeA"/>
    <property type="match status" value="1"/>
</dbReference>
<evidence type="ECO:0000256" key="4">
    <source>
        <dbReference type="ARBA" id="ARBA00013269"/>
    </source>
</evidence>
<dbReference type="InterPro" id="IPR005111">
    <property type="entry name" value="MoeA_C_domain_IV"/>
</dbReference>
<reference evidence="12" key="2">
    <citation type="journal article" date="2016" name="Int. J. Syst. Evol. Microbiol.">
        <title>Complete genome sequence and cell structure of Limnochorda pilosa, a Gram-negative spore-former within the phylum Firmicutes.</title>
        <authorList>
            <person name="Watanabe M."/>
            <person name="Kojima H."/>
            <person name="Fukui M."/>
        </authorList>
    </citation>
    <scope>NUCLEOTIDE SEQUENCE [LARGE SCALE GENOMIC DNA]</scope>
    <source>
        <strain evidence="12">HC45</strain>
    </source>
</reference>
<evidence type="ECO:0000313" key="12">
    <source>
        <dbReference type="Proteomes" id="UP000065807"/>
    </source>
</evidence>
<dbReference type="GO" id="GO:0061599">
    <property type="term" value="F:molybdopterin molybdotransferase activity"/>
    <property type="evidence" value="ECO:0007669"/>
    <property type="project" value="UniProtKB-UniRule"/>
</dbReference>
<dbReference type="InterPro" id="IPR036688">
    <property type="entry name" value="MoeA_C_domain_IV_sf"/>
</dbReference>
<dbReference type="Gene3D" id="3.90.105.10">
    <property type="entry name" value="Molybdopterin biosynthesis moea protein, domain 2"/>
    <property type="match status" value="1"/>
</dbReference>
<evidence type="ECO:0000256" key="8">
    <source>
        <dbReference type="ARBA" id="ARBA00047317"/>
    </source>
</evidence>
<protein>
    <recommendedName>
        <fullName evidence="5 9">Molybdopterin molybdenumtransferase</fullName>
        <ecNumber evidence="4 9">2.10.1.1</ecNumber>
    </recommendedName>
</protein>
<dbReference type="PANTHER" id="PTHR10192">
    <property type="entry name" value="MOLYBDOPTERIN BIOSYNTHESIS PROTEIN"/>
    <property type="match status" value="1"/>
</dbReference>
<dbReference type="InterPro" id="IPR005110">
    <property type="entry name" value="MoeA_linker/N"/>
</dbReference>
<dbReference type="GO" id="GO:0006777">
    <property type="term" value="P:Mo-molybdopterin cofactor biosynthetic process"/>
    <property type="evidence" value="ECO:0007669"/>
    <property type="project" value="UniProtKB-UniRule"/>
</dbReference>
<dbReference type="Pfam" id="PF03453">
    <property type="entry name" value="MoeA_N"/>
    <property type="match status" value="1"/>
</dbReference>
<keyword evidence="7 9" id="KW-0501">Molybdenum cofactor biosynthesis</keyword>
<comment type="pathway">
    <text evidence="2 9">Cofactor biosynthesis; molybdopterin biosynthesis.</text>
</comment>
<evidence type="ECO:0000256" key="9">
    <source>
        <dbReference type="RuleBase" id="RU365090"/>
    </source>
</evidence>
<dbReference type="GO" id="GO:0005829">
    <property type="term" value="C:cytosol"/>
    <property type="evidence" value="ECO:0007669"/>
    <property type="project" value="TreeGrafter"/>
</dbReference>
<accession>A0A0K2SG60</accession>
<reference evidence="12" key="1">
    <citation type="submission" date="2015-07" db="EMBL/GenBank/DDBJ databases">
        <title>Complete genome sequence and phylogenetic analysis of Limnochorda pilosa.</title>
        <authorList>
            <person name="Watanabe M."/>
            <person name="Kojima H."/>
            <person name="Fukui M."/>
        </authorList>
    </citation>
    <scope>NUCLEOTIDE SEQUENCE [LARGE SCALE GENOMIC DNA]</scope>
    <source>
        <strain evidence="12">HC45</strain>
    </source>
</reference>
<dbReference type="UniPathway" id="UPA00344"/>
<dbReference type="AlphaFoldDB" id="A0A0K2SG60"/>
<dbReference type="Proteomes" id="UP000065807">
    <property type="component" value="Chromosome"/>
</dbReference>